<dbReference type="OrthoDB" id="5198217at2"/>
<evidence type="ECO:0000313" key="2">
    <source>
        <dbReference type="EMBL" id="TQJ07125.1"/>
    </source>
</evidence>
<gene>
    <name evidence="2" type="ORF">FB458_0174</name>
</gene>
<dbReference type="AlphaFoldDB" id="A0A542DVR2"/>
<evidence type="ECO:0000256" key="1">
    <source>
        <dbReference type="SAM" id="MobiDB-lite"/>
    </source>
</evidence>
<organism evidence="2 3">
    <name type="scientific">Lapillicoccus jejuensis</name>
    <dbReference type="NCBI Taxonomy" id="402171"/>
    <lineage>
        <taxon>Bacteria</taxon>
        <taxon>Bacillati</taxon>
        <taxon>Actinomycetota</taxon>
        <taxon>Actinomycetes</taxon>
        <taxon>Micrococcales</taxon>
        <taxon>Intrasporangiaceae</taxon>
        <taxon>Lapillicoccus</taxon>
    </lineage>
</organism>
<reference evidence="2 3" key="1">
    <citation type="submission" date="2019-06" db="EMBL/GenBank/DDBJ databases">
        <title>Sequencing the genomes of 1000 actinobacteria strains.</title>
        <authorList>
            <person name="Klenk H.-P."/>
        </authorList>
    </citation>
    <scope>NUCLEOTIDE SEQUENCE [LARGE SCALE GENOMIC DNA]</scope>
    <source>
        <strain evidence="2 3">DSM 18607</strain>
    </source>
</reference>
<feature type="region of interest" description="Disordered" evidence="1">
    <location>
        <begin position="24"/>
        <end position="44"/>
    </location>
</feature>
<accession>A0A542DVR2</accession>
<dbReference type="Proteomes" id="UP000317893">
    <property type="component" value="Unassembled WGS sequence"/>
</dbReference>
<dbReference type="RefSeq" id="WP_141845939.1">
    <property type="nucleotide sequence ID" value="NZ_BAAAPR010000018.1"/>
</dbReference>
<dbReference type="EMBL" id="VFMN01000001">
    <property type="protein sequence ID" value="TQJ07125.1"/>
    <property type="molecule type" value="Genomic_DNA"/>
</dbReference>
<proteinExistence type="predicted"/>
<sequence length="162" mass="16741">MGHLLLVVGLAVGVLGALGWRRRRDAGAAPDPTPPAQGVRRPGVGLDPGLDEALTAVLDAHGSLVGDLLEQRLRGLVARQVPVRAIRPAPGVRTGRVCFADGTVVLARSAQGGELAAIAMAMHRSSILLTGYARDGGVTRLDLRGRTGQPMALLAVGLDQPD</sequence>
<keyword evidence="3" id="KW-1185">Reference proteome</keyword>
<name>A0A542DVR2_9MICO</name>
<protein>
    <submittedName>
        <fullName evidence="2">Uncharacterized protein</fullName>
    </submittedName>
</protein>
<comment type="caution">
    <text evidence="2">The sequence shown here is derived from an EMBL/GenBank/DDBJ whole genome shotgun (WGS) entry which is preliminary data.</text>
</comment>
<evidence type="ECO:0000313" key="3">
    <source>
        <dbReference type="Proteomes" id="UP000317893"/>
    </source>
</evidence>